<organism evidence="2 3">
    <name type="scientific">Parvimonas micra ATCC 33270</name>
    <dbReference type="NCBI Taxonomy" id="411465"/>
    <lineage>
        <taxon>Bacteria</taxon>
        <taxon>Bacillati</taxon>
        <taxon>Bacillota</taxon>
        <taxon>Tissierellia</taxon>
        <taxon>Tissierellales</taxon>
        <taxon>Peptoniphilaceae</taxon>
        <taxon>Parvimonas</taxon>
    </lineage>
</organism>
<dbReference type="PANTHER" id="PTHR37806">
    <property type="entry name" value="LMO0724 PROTEIN"/>
    <property type="match status" value="1"/>
</dbReference>
<reference evidence="2 3" key="2">
    <citation type="submission" date="2007-09" db="EMBL/GenBank/DDBJ databases">
        <authorList>
            <person name="Fulton L."/>
            <person name="Clifton S."/>
            <person name="Fulton B."/>
            <person name="Xu J."/>
            <person name="Minx P."/>
            <person name="Pepin K.H."/>
            <person name="Johnson M."/>
            <person name="Thiruvilangam P."/>
            <person name="Bhonagiri V."/>
            <person name="Nash W.E."/>
            <person name="Mardis E.R."/>
            <person name="Wilson R.K."/>
        </authorList>
    </citation>
    <scope>NUCLEOTIDE SEQUENCE [LARGE SCALE GENOMIC DNA]</scope>
    <source>
        <strain evidence="2 3">ATCC 33270</strain>
    </source>
</reference>
<evidence type="ECO:0000259" key="1">
    <source>
        <dbReference type="Pfam" id="PF13529"/>
    </source>
</evidence>
<dbReference type="Proteomes" id="UP000003162">
    <property type="component" value="Unassembled WGS sequence"/>
</dbReference>
<dbReference type="AlphaFoldDB" id="A8SIX5"/>
<dbReference type="Pfam" id="PF13529">
    <property type="entry name" value="Peptidase_C39_2"/>
    <property type="match status" value="1"/>
</dbReference>
<comment type="caution">
    <text evidence="2">The sequence shown here is derived from an EMBL/GenBank/DDBJ whole genome shotgun (WGS) entry which is preliminary data.</text>
</comment>
<dbReference type="PANTHER" id="PTHR37806:SF1">
    <property type="entry name" value="PEPTIDASE C39-LIKE DOMAIN-CONTAINING PROTEIN"/>
    <property type="match status" value="1"/>
</dbReference>
<dbReference type="SUPFAM" id="SSF69360">
    <property type="entry name" value="Cell wall binding repeat"/>
    <property type="match status" value="1"/>
</dbReference>
<name>A8SIX5_9FIRM</name>
<feature type="domain" description="Peptidase C39-like" evidence="1">
    <location>
        <begin position="264"/>
        <end position="396"/>
    </location>
</feature>
<evidence type="ECO:0000313" key="3">
    <source>
        <dbReference type="Proteomes" id="UP000003162"/>
    </source>
</evidence>
<accession>A8SIX5</accession>
<dbReference type="EMBL" id="ABEE02000014">
    <property type="protein sequence ID" value="EDP24790.1"/>
    <property type="molecule type" value="Genomic_DNA"/>
</dbReference>
<reference evidence="2 3" key="1">
    <citation type="submission" date="2007-09" db="EMBL/GenBank/DDBJ databases">
        <title>Draft genome sequence of Peptostreptococcus micros (ATCC 33270).</title>
        <authorList>
            <person name="Sudarsanam P."/>
            <person name="Ley R."/>
            <person name="Guruge J."/>
            <person name="Turnbaugh P.J."/>
            <person name="Mahowald M."/>
            <person name="Liep D."/>
            <person name="Gordon J."/>
        </authorList>
    </citation>
    <scope>NUCLEOTIDE SEQUENCE [LARGE SCALE GENOMIC DNA]</scope>
    <source>
        <strain evidence="2 3">ATCC 33270</strain>
    </source>
</reference>
<dbReference type="Gene3D" id="3.90.70.10">
    <property type="entry name" value="Cysteine proteinases"/>
    <property type="match status" value="1"/>
</dbReference>
<dbReference type="InterPro" id="IPR039564">
    <property type="entry name" value="Peptidase_C39-like"/>
</dbReference>
<dbReference type="HOGENOM" id="CLU_639120_0_0_9"/>
<dbReference type="RefSeq" id="WP_004831966.1">
    <property type="nucleotide sequence ID" value="NZ_DS483515.1"/>
</dbReference>
<proteinExistence type="predicted"/>
<gene>
    <name evidence="2" type="ORF">PEPMIC_00234</name>
</gene>
<evidence type="ECO:0000313" key="2">
    <source>
        <dbReference type="EMBL" id="EDP24790.1"/>
    </source>
</evidence>
<protein>
    <recommendedName>
        <fullName evidence="1">Peptidase C39-like domain-containing protein</fullName>
    </recommendedName>
</protein>
<sequence>MMTEQLGIFSKKVKKYTGFATDGNGKMYFKDGKYGKGYVDKVFYGEGKPADWWYDDGTAWYFFQKGEKFTGIAKDASGEKYFVDGKYGSGIYNDILYKDGIKSEGKVYVNGIFYGEDLKPANWWYDDGTGWYFFQNGKKHTGFAKDASGEKYFVDGKYANGLYNEKLYKDGIETEGEVYINGLFFDKDKKLANGWYYDGIEELYFENGSKYTGVLEGKFLVDGKYANKYYDGKYYKDGEEIEIPDSMLIEEGIKAYNFDDDKYYTGCWLYSAASGLYSKGVSITPPELLKLLPNTGDPRTGVMGNPKEHLYQGVFPACYPSALVPVLKKFVPTIEDFSGASFEDIKLQLSQGHTVQIWLSRVIPSNIINVGDGETIIASAWYHSVLLIGYNDKGFYHIEAVNQNKKVFLDFEKSLSQYEVFGRKAILYK</sequence>